<keyword evidence="5" id="KW-1185">Reference proteome</keyword>
<dbReference type="GO" id="GO:0016757">
    <property type="term" value="F:glycosyltransferase activity"/>
    <property type="evidence" value="ECO:0007669"/>
    <property type="project" value="UniProtKB-KW"/>
</dbReference>
<proteinExistence type="inferred from homology"/>
<dbReference type="GO" id="GO:0006487">
    <property type="term" value="P:protein N-linked glycosylation"/>
    <property type="evidence" value="ECO:0007669"/>
    <property type="project" value="TreeGrafter"/>
</dbReference>
<dbReference type="RefSeq" id="XP_033599279.1">
    <property type="nucleotide sequence ID" value="XM_033742364.1"/>
</dbReference>
<dbReference type="InterPro" id="IPR029044">
    <property type="entry name" value="Nucleotide-diphossugar_trans"/>
</dbReference>
<dbReference type="GeneID" id="54483418"/>
<evidence type="ECO:0000256" key="3">
    <source>
        <dbReference type="ARBA" id="ARBA00022679"/>
    </source>
</evidence>
<sequence length="302" mass="34674">MLYGPYNEMYERAIESHTPHNELHGYDMFVLRHQITEGYWNKLLHLQTIIANELQKDLEGRLDWIWWVDPAIIIINPAIPLDIFLPPPHEQFAQTSFLATHTQGALNTTSFFIKVSPWSIRFLVKAMATPFTDTNMDLLANIDAQAMATALNDTGFRDSVFYQNIEWYNNKIGDDLVFHGDLGSLCIVFPPELEGARWKAMSDSFGIIEWNKDKLPVPLSHTGYMGAMDHYWGQIMDARIRLHEAETMIARLGVDNAPEELKKAVGGMKDAISFQPDRDEAMREAIERMKWHMNLVKPPKGQ</sequence>
<dbReference type="PANTHER" id="PTHR31306:SF8">
    <property type="entry name" value="GLYCOSYLTRANSFERASE FAMILY 34 PROTEIN"/>
    <property type="match status" value="1"/>
</dbReference>
<protein>
    <recommendedName>
        <fullName evidence="6">Galactosyl transferase GMA12/MNN10 family protein</fullName>
    </recommendedName>
</protein>
<dbReference type="OrthoDB" id="407658at2759"/>
<dbReference type="EMBL" id="ML996574">
    <property type="protein sequence ID" value="KAF2756828.1"/>
    <property type="molecule type" value="Genomic_DNA"/>
</dbReference>
<evidence type="ECO:0000256" key="1">
    <source>
        <dbReference type="ARBA" id="ARBA00005664"/>
    </source>
</evidence>
<evidence type="ECO:0008006" key="6">
    <source>
        <dbReference type="Google" id="ProtNLM"/>
    </source>
</evidence>
<evidence type="ECO:0000313" key="4">
    <source>
        <dbReference type="EMBL" id="KAF2756828.1"/>
    </source>
</evidence>
<keyword evidence="2" id="KW-0328">Glycosyltransferase</keyword>
<evidence type="ECO:0000256" key="2">
    <source>
        <dbReference type="ARBA" id="ARBA00022676"/>
    </source>
</evidence>
<keyword evidence="3" id="KW-0808">Transferase</keyword>
<dbReference type="GO" id="GO:0000139">
    <property type="term" value="C:Golgi membrane"/>
    <property type="evidence" value="ECO:0007669"/>
    <property type="project" value="TreeGrafter"/>
</dbReference>
<dbReference type="PANTHER" id="PTHR31306">
    <property type="entry name" value="ALPHA-1,6-MANNOSYLTRANSFERASE MNN11-RELATED"/>
    <property type="match status" value="1"/>
</dbReference>
<comment type="similarity">
    <text evidence="1">Belongs to the glycosyltransferase 34 family.</text>
</comment>
<dbReference type="Gene3D" id="3.90.550.10">
    <property type="entry name" value="Spore Coat Polysaccharide Biosynthesis Protein SpsA, Chain A"/>
    <property type="match status" value="1"/>
</dbReference>
<dbReference type="Proteomes" id="UP000799437">
    <property type="component" value="Unassembled WGS sequence"/>
</dbReference>
<gene>
    <name evidence="4" type="ORF">EJ05DRAFT_45020</name>
</gene>
<dbReference type="InterPro" id="IPR008630">
    <property type="entry name" value="Glyco_trans_34"/>
</dbReference>
<accession>A0A6A6W1N1</accession>
<reference evidence="4" key="1">
    <citation type="journal article" date="2020" name="Stud. Mycol.">
        <title>101 Dothideomycetes genomes: a test case for predicting lifestyles and emergence of pathogens.</title>
        <authorList>
            <person name="Haridas S."/>
            <person name="Albert R."/>
            <person name="Binder M."/>
            <person name="Bloem J."/>
            <person name="Labutti K."/>
            <person name="Salamov A."/>
            <person name="Andreopoulos B."/>
            <person name="Baker S."/>
            <person name="Barry K."/>
            <person name="Bills G."/>
            <person name="Bluhm B."/>
            <person name="Cannon C."/>
            <person name="Castanera R."/>
            <person name="Culley D."/>
            <person name="Daum C."/>
            <person name="Ezra D."/>
            <person name="Gonzalez J."/>
            <person name="Henrissat B."/>
            <person name="Kuo A."/>
            <person name="Liang C."/>
            <person name="Lipzen A."/>
            <person name="Lutzoni F."/>
            <person name="Magnuson J."/>
            <person name="Mondo S."/>
            <person name="Nolan M."/>
            <person name="Ohm R."/>
            <person name="Pangilinan J."/>
            <person name="Park H.-J."/>
            <person name="Ramirez L."/>
            <person name="Alfaro M."/>
            <person name="Sun H."/>
            <person name="Tritt A."/>
            <person name="Yoshinaga Y."/>
            <person name="Zwiers L.-H."/>
            <person name="Turgeon B."/>
            <person name="Goodwin S."/>
            <person name="Spatafora J."/>
            <person name="Crous P."/>
            <person name="Grigoriev I."/>
        </authorList>
    </citation>
    <scope>NUCLEOTIDE SEQUENCE</scope>
    <source>
        <strain evidence="4">CBS 121739</strain>
    </source>
</reference>
<name>A0A6A6W1N1_9PEZI</name>
<organism evidence="4 5">
    <name type="scientific">Pseudovirgaria hyperparasitica</name>
    <dbReference type="NCBI Taxonomy" id="470096"/>
    <lineage>
        <taxon>Eukaryota</taxon>
        <taxon>Fungi</taxon>
        <taxon>Dikarya</taxon>
        <taxon>Ascomycota</taxon>
        <taxon>Pezizomycotina</taxon>
        <taxon>Dothideomycetes</taxon>
        <taxon>Dothideomycetes incertae sedis</taxon>
        <taxon>Acrospermales</taxon>
        <taxon>Acrospermaceae</taxon>
        <taxon>Pseudovirgaria</taxon>
    </lineage>
</organism>
<evidence type="ECO:0000313" key="5">
    <source>
        <dbReference type="Proteomes" id="UP000799437"/>
    </source>
</evidence>
<dbReference type="AlphaFoldDB" id="A0A6A6W1N1"/>